<dbReference type="SMART" id="SM00421">
    <property type="entry name" value="HTH_LUXR"/>
    <property type="match status" value="1"/>
</dbReference>
<accession>A0A6C0GQ93</accession>
<dbReference type="Proteomes" id="UP000480178">
    <property type="component" value="Chromosome"/>
</dbReference>
<dbReference type="GO" id="GO:0005737">
    <property type="term" value="C:cytoplasm"/>
    <property type="evidence" value="ECO:0007669"/>
    <property type="project" value="TreeGrafter"/>
</dbReference>
<dbReference type="InterPro" id="IPR036388">
    <property type="entry name" value="WH-like_DNA-bd_sf"/>
</dbReference>
<dbReference type="InterPro" id="IPR027417">
    <property type="entry name" value="P-loop_NTPase"/>
</dbReference>
<dbReference type="PANTHER" id="PTHR16305">
    <property type="entry name" value="TESTICULAR SOLUBLE ADENYLYL CYCLASE"/>
    <property type="match status" value="1"/>
</dbReference>
<dbReference type="SUPFAM" id="SSF52540">
    <property type="entry name" value="P-loop containing nucleoside triphosphate hydrolases"/>
    <property type="match status" value="1"/>
</dbReference>
<gene>
    <name evidence="4" type="ORF">GXP67_28150</name>
</gene>
<keyword evidence="5" id="KW-1185">Reference proteome</keyword>
<proteinExistence type="predicted"/>
<evidence type="ECO:0000259" key="3">
    <source>
        <dbReference type="PROSITE" id="PS50043"/>
    </source>
</evidence>
<dbReference type="Pfam" id="PF00196">
    <property type="entry name" value="GerE"/>
    <property type="match status" value="1"/>
</dbReference>
<dbReference type="EMBL" id="CP048222">
    <property type="protein sequence ID" value="QHT70245.1"/>
    <property type="molecule type" value="Genomic_DNA"/>
</dbReference>
<organism evidence="4 5">
    <name type="scientific">Rhodocytophaga rosea</name>
    <dbReference type="NCBI Taxonomy" id="2704465"/>
    <lineage>
        <taxon>Bacteria</taxon>
        <taxon>Pseudomonadati</taxon>
        <taxon>Bacteroidota</taxon>
        <taxon>Cytophagia</taxon>
        <taxon>Cytophagales</taxon>
        <taxon>Rhodocytophagaceae</taxon>
        <taxon>Rhodocytophaga</taxon>
    </lineage>
</organism>
<sequence length="863" mass="98914">MQLIEREIFLDSLQTIYEQISSEGHCVFVTGEAGLGKTSLVKVFCKQQEDEQVYWGACDALFTPRPLAPLYDILGQMRHDLWPAMHTIEERATLFSRFFHELSDSNQKTIIVFEDIHWADEATLDFIKFLARRISRLKCLFILTYRDDEISSQHPLRNILGQLPPDTFTRLQLTPLSRQVVEKMVGNRKYSGEELYTLSGGNPFYVTEILATYNQVLPDNIRDSILASYNRKEEKTRQAIELLSVIPNSFEVKYLERLEPLYASALDQCLELKVLIIKEGYISFKHELFRRTIETSLSPLKRVALHKKILHLLRESFEQNQEIERIVHHAKNANEYALVVQYAPPAARQAAALGAHIEAAKLYLSAIEYYQGNDRALLVQFYEAYAYECYLTNQIKEAIIYTGKALQLWKEKKENEKTGNCLRFLSRLWWFDGNGKQARSFASQAVEILEDQPPSRAKAMAFSNMSQLKLQSDLSDECLLWGEKAIAIARELDDQETVANALNSMGSTLMLDPSSRPKGVALLRRSMEIALQHSYHEHVARAYIEMGSNAIVIKDYAFATKELDEGIIYCEERDLDAMKLYMLGWKARLHLETGFWKEAYNNATDLLKNETLVPVIKIGALTVAGIIKTRRGDPDALPLLLEAKTMAFETMELQRMIPALYALLEYEWLTGKTYIEPEALNQALRMFREVSKVSKRSKFYYWLRKARKHDPFLTEIGENDEITPVPMALEEAAFWQQLGCPYEQALALFDGDESDKKQAIASMQELGASAVYEKMKQEMRAEGIKSIPRGIRKSTQTNPRFLTSRELEILQLLKGGKQNKEIADILFISAKTVDHHISAILSKLDVNTRAKAVHEALRLEIIK</sequence>
<dbReference type="RefSeq" id="WP_162446226.1">
    <property type="nucleotide sequence ID" value="NZ_CP048222.1"/>
</dbReference>
<reference evidence="4 5" key="1">
    <citation type="submission" date="2020-01" db="EMBL/GenBank/DDBJ databases">
        <authorList>
            <person name="Kim M.K."/>
        </authorList>
    </citation>
    <scope>NUCLEOTIDE SEQUENCE [LARGE SCALE GENOMIC DNA]</scope>
    <source>
        <strain evidence="4 5">172606-1</strain>
    </source>
</reference>
<dbReference type="InterPro" id="IPR000792">
    <property type="entry name" value="Tscrpt_reg_LuxR_C"/>
</dbReference>
<dbReference type="PANTHER" id="PTHR16305:SF28">
    <property type="entry name" value="GUANYLATE CYCLASE DOMAIN-CONTAINING PROTEIN"/>
    <property type="match status" value="1"/>
</dbReference>
<dbReference type="PRINTS" id="PR00038">
    <property type="entry name" value="HTHLUXR"/>
</dbReference>
<dbReference type="Gene3D" id="1.10.10.10">
    <property type="entry name" value="Winged helix-like DNA-binding domain superfamily/Winged helix DNA-binding domain"/>
    <property type="match status" value="1"/>
</dbReference>
<evidence type="ECO:0000256" key="1">
    <source>
        <dbReference type="ARBA" id="ARBA00022741"/>
    </source>
</evidence>
<dbReference type="PROSITE" id="PS00622">
    <property type="entry name" value="HTH_LUXR_1"/>
    <property type="match status" value="1"/>
</dbReference>
<dbReference type="KEGG" id="rhoz:GXP67_28150"/>
<protein>
    <submittedName>
        <fullName evidence="4">AAA family ATPase</fullName>
    </submittedName>
</protein>
<dbReference type="CDD" id="cd06170">
    <property type="entry name" value="LuxR_C_like"/>
    <property type="match status" value="1"/>
</dbReference>
<dbReference type="GO" id="GO:0006355">
    <property type="term" value="P:regulation of DNA-templated transcription"/>
    <property type="evidence" value="ECO:0007669"/>
    <property type="project" value="InterPro"/>
</dbReference>
<dbReference type="AlphaFoldDB" id="A0A6C0GQ93"/>
<dbReference type="Gene3D" id="1.25.40.10">
    <property type="entry name" value="Tetratricopeptide repeat domain"/>
    <property type="match status" value="1"/>
</dbReference>
<evidence type="ECO:0000313" key="4">
    <source>
        <dbReference type="EMBL" id="QHT70245.1"/>
    </source>
</evidence>
<dbReference type="GO" id="GO:0005524">
    <property type="term" value="F:ATP binding"/>
    <property type="evidence" value="ECO:0007669"/>
    <property type="project" value="UniProtKB-KW"/>
</dbReference>
<keyword evidence="2" id="KW-0067">ATP-binding</keyword>
<name>A0A6C0GQ93_9BACT</name>
<dbReference type="Gene3D" id="3.40.50.300">
    <property type="entry name" value="P-loop containing nucleotide triphosphate hydrolases"/>
    <property type="match status" value="1"/>
</dbReference>
<dbReference type="Pfam" id="PF13191">
    <property type="entry name" value="AAA_16"/>
    <property type="match status" value="1"/>
</dbReference>
<dbReference type="InterPro" id="IPR016032">
    <property type="entry name" value="Sig_transdc_resp-reg_C-effctor"/>
</dbReference>
<dbReference type="InterPro" id="IPR041664">
    <property type="entry name" value="AAA_16"/>
</dbReference>
<dbReference type="SUPFAM" id="SSF48452">
    <property type="entry name" value="TPR-like"/>
    <property type="match status" value="1"/>
</dbReference>
<evidence type="ECO:0000256" key="2">
    <source>
        <dbReference type="ARBA" id="ARBA00022840"/>
    </source>
</evidence>
<dbReference type="GO" id="GO:0003677">
    <property type="term" value="F:DNA binding"/>
    <property type="evidence" value="ECO:0007669"/>
    <property type="project" value="InterPro"/>
</dbReference>
<evidence type="ECO:0000313" key="5">
    <source>
        <dbReference type="Proteomes" id="UP000480178"/>
    </source>
</evidence>
<dbReference type="SUPFAM" id="SSF46894">
    <property type="entry name" value="C-terminal effector domain of the bipartite response regulators"/>
    <property type="match status" value="1"/>
</dbReference>
<dbReference type="PROSITE" id="PS50043">
    <property type="entry name" value="HTH_LUXR_2"/>
    <property type="match status" value="1"/>
</dbReference>
<dbReference type="GO" id="GO:0004016">
    <property type="term" value="F:adenylate cyclase activity"/>
    <property type="evidence" value="ECO:0007669"/>
    <property type="project" value="TreeGrafter"/>
</dbReference>
<dbReference type="InterPro" id="IPR011990">
    <property type="entry name" value="TPR-like_helical_dom_sf"/>
</dbReference>
<keyword evidence="1" id="KW-0547">Nucleotide-binding</keyword>
<feature type="domain" description="HTH luxR-type" evidence="3">
    <location>
        <begin position="795"/>
        <end position="860"/>
    </location>
</feature>